<evidence type="ECO:0000313" key="1">
    <source>
        <dbReference type="EMBL" id="EOH75236.1"/>
    </source>
</evidence>
<dbReference type="EMBL" id="ASWA01000003">
    <property type="protein sequence ID" value="EOT66698.1"/>
    <property type="molecule type" value="Genomic_DNA"/>
</dbReference>
<organism evidence="1 3">
    <name type="scientific">Enterococcus malodoratus ATCC 43197</name>
    <dbReference type="NCBI Taxonomy" id="1158601"/>
    <lineage>
        <taxon>Bacteria</taxon>
        <taxon>Bacillati</taxon>
        <taxon>Bacillota</taxon>
        <taxon>Bacilli</taxon>
        <taxon>Lactobacillales</taxon>
        <taxon>Enterococcaceae</taxon>
        <taxon>Enterococcus</taxon>
    </lineage>
</organism>
<dbReference type="RefSeq" id="WP_010741838.1">
    <property type="nucleotide sequence ID" value="NZ_KB946251.1"/>
</dbReference>
<name>R2R3K0_9ENTE</name>
<reference evidence="1 3" key="1">
    <citation type="submission" date="2013-02" db="EMBL/GenBank/DDBJ databases">
        <title>The Genome Sequence of Enterococcus malodoratus ATCC_43197.</title>
        <authorList>
            <consortium name="The Broad Institute Genome Sequencing Platform"/>
            <consortium name="The Broad Institute Genome Sequencing Center for Infectious Disease"/>
            <person name="Earl A.M."/>
            <person name="Gilmore M.S."/>
            <person name="Lebreton F."/>
            <person name="Walker B."/>
            <person name="Young S.K."/>
            <person name="Zeng Q."/>
            <person name="Gargeya S."/>
            <person name="Fitzgerald M."/>
            <person name="Haas B."/>
            <person name="Abouelleil A."/>
            <person name="Alvarado L."/>
            <person name="Arachchi H.M."/>
            <person name="Berlin A.M."/>
            <person name="Chapman S.B."/>
            <person name="Dewar J."/>
            <person name="Goldberg J."/>
            <person name="Griggs A."/>
            <person name="Gujja S."/>
            <person name="Hansen M."/>
            <person name="Howarth C."/>
            <person name="Imamovic A."/>
            <person name="Larimer J."/>
            <person name="McCowan C."/>
            <person name="Murphy C."/>
            <person name="Neiman D."/>
            <person name="Pearson M."/>
            <person name="Priest M."/>
            <person name="Roberts A."/>
            <person name="Saif S."/>
            <person name="Shea T."/>
            <person name="Sisk P."/>
            <person name="Sykes S."/>
            <person name="Wortman J."/>
            <person name="Nusbaum C."/>
            <person name="Birren B."/>
        </authorList>
    </citation>
    <scope>NUCLEOTIDE SEQUENCE [LARGE SCALE GENOMIC DNA]</scope>
    <source>
        <strain evidence="1 3">ATCC 43197</strain>
    </source>
</reference>
<sequence length="108" mass="12065">MANVFRILGPILVIGLILLIVKQSKKTEAEIVEYDLIVSIKVEPAPNIIQHAKIKEAATWEVYGKGVFRGKSVLKKDEMKALLKKELCLTEENIIVVDATDSFIKSKT</sequence>
<accession>R2R3K0</accession>
<gene>
    <name evidence="2" type="ORF">I585_02219</name>
    <name evidence="1" type="ORF">UAI_03038</name>
</gene>
<evidence type="ECO:0000313" key="4">
    <source>
        <dbReference type="Proteomes" id="UP000014148"/>
    </source>
</evidence>
<evidence type="ECO:0000313" key="3">
    <source>
        <dbReference type="Proteomes" id="UP000013783"/>
    </source>
</evidence>
<protein>
    <submittedName>
        <fullName evidence="1">Uncharacterized protein</fullName>
    </submittedName>
</protein>
<proteinExistence type="predicted"/>
<dbReference type="Proteomes" id="UP000014148">
    <property type="component" value="Unassembled WGS sequence"/>
</dbReference>
<comment type="caution">
    <text evidence="1">The sequence shown here is derived from an EMBL/GenBank/DDBJ whole genome shotgun (WGS) entry which is preliminary data.</text>
</comment>
<reference evidence="2 4" key="2">
    <citation type="submission" date="2013-03" db="EMBL/GenBank/DDBJ databases">
        <title>The Genome Sequence of Enterococcus malodoratus ATCC_43197 (PacBio/Illumina hybrid assembly).</title>
        <authorList>
            <consortium name="The Broad Institute Genomics Platform"/>
            <consortium name="The Broad Institute Genome Sequencing Center for Infectious Disease"/>
            <person name="Earl A."/>
            <person name="Russ C."/>
            <person name="Gilmore M."/>
            <person name="Surin D."/>
            <person name="Walker B."/>
            <person name="Young S."/>
            <person name="Zeng Q."/>
            <person name="Gargeya S."/>
            <person name="Fitzgerald M."/>
            <person name="Haas B."/>
            <person name="Abouelleil A."/>
            <person name="Allen A.W."/>
            <person name="Alvarado L."/>
            <person name="Arachchi H.M."/>
            <person name="Berlin A.M."/>
            <person name="Chapman S.B."/>
            <person name="Gainer-Dewar J."/>
            <person name="Goldberg J."/>
            <person name="Griggs A."/>
            <person name="Gujja S."/>
            <person name="Hansen M."/>
            <person name="Howarth C."/>
            <person name="Imamovic A."/>
            <person name="Ireland A."/>
            <person name="Larimer J."/>
            <person name="McCowan C."/>
            <person name="Murphy C."/>
            <person name="Pearson M."/>
            <person name="Poon T.W."/>
            <person name="Priest M."/>
            <person name="Roberts A."/>
            <person name="Saif S."/>
            <person name="Shea T."/>
            <person name="Sisk P."/>
            <person name="Sykes S."/>
            <person name="Wortman J."/>
            <person name="Nusbaum C."/>
            <person name="Birren B."/>
        </authorList>
    </citation>
    <scope>NUCLEOTIDE SEQUENCE [LARGE SCALE GENOMIC DNA]</scope>
    <source>
        <strain evidence="2 4">ATCC 43197</strain>
    </source>
</reference>
<dbReference type="EMBL" id="AJAK01000020">
    <property type="protein sequence ID" value="EOH75236.1"/>
    <property type="molecule type" value="Genomic_DNA"/>
</dbReference>
<dbReference type="PATRIC" id="fig|1158601.3.peg.3009"/>
<dbReference type="eggNOG" id="ENOG50307TT">
    <property type="taxonomic scope" value="Bacteria"/>
</dbReference>
<dbReference type="STRING" id="71451.RV07_GL001595"/>
<keyword evidence="4" id="KW-1185">Reference proteome</keyword>
<evidence type="ECO:0000313" key="2">
    <source>
        <dbReference type="EMBL" id="EOT66698.1"/>
    </source>
</evidence>
<dbReference type="AlphaFoldDB" id="R2R3K0"/>
<dbReference type="Proteomes" id="UP000013783">
    <property type="component" value="Unassembled WGS sequence"/>
</dbReference>